<dbReference type="EMBL" id="AEUX02000006">
    <property type="protein sequence ID" value="EHI69848.1"/>
    <property type="molecule type" value="Genomic_DNA"/>
</dbReference>
<keyword evidence="6" id="KW-0067">ATP-binding</keyword>
<evidence type="ECO:0000256" key="4">
    <source>
        <dbReference type="ARBA" id="ARBA00022741"/>
    </source>
</evidence>
<dbReference type="InterPro" id="IPR005917">
    <property type="entry name" value="Pmev_kinase_bact"/>
</dbReference>
<evidence type="ECO:0000313" key="10">
    <source>
        <dbReference type="Proteomes" id="UP000003330"/>
    </source>
</evidence>
<dbReference type="GO" id="GO:0005524">
    <property type="term" value="F:ATP binding"/>
    <property type="evidence" value="ECO:0007669"/>
    <property type="project" value="UniProtKB-KW"/>
</dbReference>
<evidence type="ECO:0000259" key="8">
    <source>
        <dbReference type="Pfam" id="PF08544"/>
    </source>
</evidence>
<evidence type="ECO:0000256" key="2">
    <source>
        <dbReference type="ARBA" id="ARBA00012958"/>
    </source>
</evidence>
<keyword evidence="4" id="KW-0547">Nucleotide-binding</keyword>
<dbReference type="OrthoDB" id="1522677at2"/>
<dbReference type="InterPro" id="IPR006204">
    <property type="entry name" value="GHMP_kinase_N_dom"/>
</dbReference>
<dbReference type="InterPro" id="IPR036554">
    <property type="entry name" value="GHMP_kinase_C_sf"/>
</dbReference>
<protein>
    <recommendedName>
        <fullName evidence="2">phosphomevalonate kinase</fullName>
        <ecNumber evidence="2">2.7.4.2</ecNumber>
    </recommendedName>
</protein>
<sequence>MTNYRVQTGGKLYLTGEYAILSPGQKALIHYIPILMTATIAPSQTIELTSDLFDYSVGMTPDDNYALIQDAISNFSTYIGKTPLTLSPFFLTISGKLEEEGKKFGIGSSGSVTLLVLKALAAFHELDLSPDLLFKLATYTLLKRGDNGSMGDLACIAYEQLVLYQSFDRQKVKSQIDHYSLQDLLKEDWGYKIEALSPRLTADFLVGWTRVPSISKLMIEKVKNRISSDFLAASQSCTQAAVAALKSGDQADFKQAIQESGQLLSQLDSAIYHPKLKSLVEATQDLEAVAKSSGSGGGDCGIAFVFEKDDVNRLIGRWQEEEISLLYQESWRKNDQSKR</sequence>
<evidence type="ECO:0000313" key="9">
    <source>
        <dbReference type="EMBL" id="EHI69848.1"/>
    </source>
</evidence>
<feature type="domain" description="GHMP kinase N-terminal" evidence="7">
    <location>
        <begin position="68"/>
        <end position="158"/>
    </location>
</feature>
<comment type="pathway">
    <text evidence="1">Isoprenoid biosynthesis; isopentenyl diphosphate biosynthesis via mevalonate pathway; isopentenyl diphosphate from (R)-mevalonate: step 2/3.</text>
</comment>
<dbReference type="STRING" id="764299.STRIC_1367"/>
<dbReference type="InterPro" id="IPR013750">
    <property type="entry name" value="GHMP_kinase_C_dom"/>
</dbReference>
<proteinExistence type="predicted"/>
<dbReference type="SUPFAM" id="SSF55060">
    <property type="entry name" value="GHMP Kinase, C-terminal domain"/>
    <property type="match status" value="1"/>
</dbReference>
<evidence type="ECO:0000256" key="6">
    <source>
        <dbReference type="ARBA" id="ARBA00022840"/>
    </source>
</evidence>
<accession>G5K3J7</accession>
<dbReference type="AlphaFoldDB" id="G5K3J7"/>
<evidence type="ECO:0000256" key="1">
    <source>
        <dbReference type="ARBA" id="ARBA00005017"/>
    </source>
</evidence>
<dbReference type="PANTHER" id="PTHR31814:SF2">
    <property type="entry name" value="PHOSPHOMEVALONATE KINASE"/>
    <property type="match status" value="1"/>
</dbReference>
<evidence type="ECO:0000256" key="5">
    <source>
        <dbReference type="ARBA" id="ARBA00022777"/>
    </source>
</evidence>
<dbReference type="GO" id="GO:0019287">
    <property type="term" value="P:isopentenyl diphosphate biosynthetic process, mevalonate pathway"/>
    <property type="evidence" value="ECO:0007669"/>
    <property type="project" value="UniProtKB-UniPathway"/>
</dbReference>
<organism evidence="9 10">
    <name type="scientific">Streptococcus ictaluri 707-05</name>
    <dbReference type="NCBI Taxonomy" id="764299"/>
    <lineage>
        <taxon>Bacteria</taxon>
        <taxon>Bacillati</taxon>
        <taxon>Bacillota</taxon>
        <taxon>Bacilli</taxon>
        <taxon>Lactobacillales</taxon>
        <taxon>Streptococcaceae</taxon>
        <taxon>Streptococcus</taxon>
    </lineage>
</organism>
<keyword evidence="3 9" id="KW-0808">Transferase</keyword>
<dbReference type="NCBIfam" id="TIGR01220">
    <property type="entry name" value="Pmev_kin_Gr_pos"/>
    <property type="match status" value="1"/>
</dbReference>
<dbReference type="GO" id="GO:0004631">
    <property type="term" value="F:phosphomevalonate kinase activity"/>
    <property type="evidence" value="ECO:0007669"/>
    <property type="project" value="UniProtKB-EC"/>
</dbReference>
<dbReference type="SUPFAM" id="SSF54211">
    <property type="entry name" value="Ribosomal protein S5 domain 2-like"/>
    <property type="match status" value="1"/>
</dbReference>
<dbReference type="Pfam" id="PF08544">
    <property type="entry name" value="GHMP_kinases_C"/>
    <property type="match status" value="1"/>
</dbReference>
<reference evidence="9 10" key="1">
    <citation type="journal article" date="2014" name="Int. J. Syst. Evol. Microbiol.">
        <title>Phylogenomics and the dynamic genome evolution of the genus Streptococcus.</title>
        <authorList>
            <consortium name="The Broad Institute Genome Sequencing Platform"/>
            <person name="Richards V.P."/>
            <person name="Palmer S.R."/>
            <person name="Pavinski Bitar P.D."/>
            <person name="Qin X."/>
            <person name="Weinstock G.M."/>
            <person name="Highlander S.K."/>
            <person name="Town C.D."/>
            <person name="Burne R.A."/>
            <person name="Stanhope M.J."/>
        </authorList>
    </citation>
    <scope>NUCLEOTIDE SEQUENCE [LARGE SCALE GENOMIC DNA]</scope>
    <source>
        <strain evidence="9 10">707-05</strain>
    </source>
</reference>
<dbReference type="Gene3D" id="3.30.230.10">
    <property type="match status" value="1"/>
</dbReference>
<evidence type="ECO:0000259" key="7">
    <source>
        <dbReference type="Pfam" id="PF00288"/>
    </source>
</evidence>
<dbReference type="Proteomes" id="UP000003330">
    <property type="component" value="Unassembled WGS sequence"/>
</dbReference>
<dbReference type="InterPro" id="IPR035102">
    <property type="entry name" value="Phosphomevalonate_kinase"/>
</dbReference>
<dbReference type="Gene3D" id="3.30.70.890">
    <property type="entry name" value="GHMP kinase, C-terminal domain"/>
    <property type="match status" value="1"/>
</dbReference>
<dbReference type="RefSeq" id="WP_008089455.1">
    <property type="nucleotide sequence ID" value="NZ_AEUX02000006.1"/>
</dbReference>
<dbReference type="UniPathway" id="UPA00057">
    <property type="reaction ID" value="UER00099"/>
</dbReference>
<keyword evidence="10" id="KW-1185">Reference proteome</keyword>
<name>G5K3J7_9STRE</name>
<dbReference type="EC" id="2.7.4.2" evidence="2"/>
<dbReference type="Pfam" id="PF00288">
    <property type="entry name" value="GHMP_kinases_N"/>
    <property type="match status" value="1"/>
</dbReference>
<dbReference type="PANTHER" id="PTHR31814">
    <property type="match status" value="1"/>
</dbReference>
<feature type="domain" description="GHMP kinase C-terminal" evidence="8">
    <location>
        <begin position="242"/>
        <end position="320"/>
    </location>
</feature>
<gene>
    <name evidence="9" type="ORF">STRIC_1367</name>
</gene>
<dbReference type="InterPro" id="IPR020568">
    <property type="entry name" value="Ribosomal_Su5_D2-typ_SF"/>
</dbReference>
<comment type="caution">
    <text evidence="9">The sequence shown here is derived from an EMBL/GenBank/DDBJ whole genome shotgun (WGS) entry which is preliminary data.</text>
</comment>
<evidence type="ECO:0000256" key="3">
    <source>
        <dbReference type="ARBA" id="ARBA00022679"/>
    </source>
</evidence>
<dbReference type="eggNOG" id="COG1577">
    <property type="taxonomic scope" value="Bacteria"/>
</dbReference>
<dbReference type="InterPro" id="IPR014721">
    <property type="entry name" value="Ribsml_uS5_D2-typ_fold_subgr"/>
</dbReference>
<keyword evidence="5 9" id="KW-0418">Kinase</keyword>